<feature type="chain" id="PRO_5022765830" evidence="1">
    <location>
        <begin position="23"/>
        <end position="146"/>
    </location>
</feature>
<evidence type="ECO:0000256" key="1">
    <source>
        <dbReference type="SAM" id="SignalP"/>
    </source>
</evidence>
<keyword evidence="1" id="KW-0732">Signal</keyword>
<protein>
    <submittedName>
        <fullName evidence="2">DUF1036 domain-containing protein</fullName>
    </submittedName>
</protein>
<feature type="signal peptide" evidence="1">
    <location>
        <begin position="1"/>
        <end position="22"/>
    </location>
</feature>
<dbReference type="OrthoDB" id="9806840at2"/>
<gene>
    <name evidence="2" type="ORF">FHP25_12585</name>
</gene>
<sequence length="146" mass="16207">MRWCTVLGTAFMALWFATAAHAQGGQFSDVTSVRACNQSSKVIMVAKAAATGQQQEGKNVFLSQGWYELNPSQCVTLWNGPLANRYYYVYAESSSSHWSGSYPMCVSEKSFRIAEVQCGQGYVRRQFNQIDVGGKSGVFTYYFQGS</sequence>
<reference evidence="2 3" key="1">
    <citation type="submission" date="2019-06" db="EMBL/GenBank/DDBJ databases">
        <title>New taxonomy in bacterial strain CC-CFT640, isolated from vineyard.</title>
        <authorList>
            <person name="Lin S.-Y."/>
            <person name="Tsai C.-F."/>
            <person name="Young C.-C."/>
        </authorList>
    </citation>
    <scope>NUCLEOTIDE SEQUENCE [LARGE SCALE GENOMIC DNA]</scope>
    <source>
        <strain evidence="2 3">CC-CFT640</strain>
    </source>
</reference>
<evidence type="ECO:0000313" key="2">
    <source>
        <dbReference type="EMBL" id="TXL75928.1"/>
    </source>
</evidence>
<proteinExistence type="predicted"/>
<dbReference type="Pfam" id="PF06282">
    <property type="entry name" value="DUF1036"/>
    <property type="match status" value="1"/>
</dbReference>
<dbReference type="Proteomes" id="UP000321638">
    <property type="component" value="Unassembled WGS sequence"/>
</dbReference>
<dbReference type="AlphaFoldDB" id="A0A5C8PMZ3"/>
<comment type="caution">
    <text evidence="2">The sequence shown here is derived from an EMBL/GenBank/DDBJ whole genome shotgun (WGS) entry which is preliminary data.</text>
</comment>
<dbReference type="InterPro" id="IPR009380">
    <property type="entry name" value="DUF1036"/>
</dbReference>
<accession>A0A5C8PMZ3</accession>
<keyword evidence="3" id="KW-1185">Reference proteome</keyword>
<evidence type="ECO:0000313" key="3">
    <source>
        <dbReference type="Proteomes" id="UP000321638"/>
    </source>
</evidence>
<name>A0A5C8PMZ3_9HYPH</name>
<organism evidence="2 3">
    <name type="scientific">Vineibacter terrae</name>
    <dbReference type="NCBI Taxonomy" id="2586908"/>
    <lineage>
        <taxon>Bacteria</taxon>
        <taxon>Pseudomonadati</taxon>
        <taxon>Pseudomonadota</taxon>
        <taxon>Alphaproteobacteria</taxon>
        <taxon>Hyphomicrobiales</taxon>
        <taxon>Vineibacter</taxon>
    </lineage>
</organism>
<dbReference type="EMBL" id="VDUZ01000012">
    <property type="protein sequence ID" value="TXL75928.1"/>
    <property type="molecule type" value="Genomic_DNA"/>
</dbReference>